<dbReference type="InterPro" id="IPR038765">
    <property type="entry name" value="Papain-like_cys_pep_sf"/>
</dbReference>
<comment type="caution">
    <text evidence="6">The sequence shown here is derived from an EMBL/GenBank/DDBJ whole genome shotgun (WGS) entry which is preliminary data.</text>
</comment>
<name>A0A972F8S7_9RHOO</name>
<keyword evidence="3" id="KW-0378">Hydrolase</keyword>
<keyword evidence="7" id="KW-1185">Reference proteome</keyword>
<evidence type="ECO:0000256" key="2">
    <source>
        <dbReference type="ARBA" id="ARBA00022670"/>
    </source>
</evidence>
<dbReference type="Pfam" id="PF00877">
    <property type="entry name" value="NLPC_P60"/>
    <property type="match status" value="1"/>
</dbReference>
<dbReference type="EMBL" id="WTVM01000109">
    <property type="protein sequence ID" value="NMG04294.1"/>
    <property type="molecule type" value="Genomic_DNA"/>
</dbReference>
<accession>A0A972F8S7</accession>
<dbReference type="PANTHER" id="PTHR47053:SF1">
    <property type="entry name" value="MUREIN DD-ENDOPEPTIDASE MEPH-RELATED"/>
    <property type="match status" value="1"/>
</dbReference>
<dbReference type="Gene3D" id="3.90.1720.10">
    <property type="entry name" value="endopeptidase domain like (from Nostoc punctiforme)"/>
    <property type="match status" value="1"/>
</dbReference>
<organism evidence="6 7">
    <name type="scientific">Azoarcus taiwanensis</name>
    <dbReference type="NCBI Taxonomy" id="666964"/>
    <lineage>
        <taxon>Bacteria</taxon>
        <taxon>Pseudomonadati</taxon>
        <taxon>Pseudomonadota</taxon>
        <taxon>Betaproteobacteria</taxon>
        <taxon>Rhodocyclales</taxon>
        <taxon>Zoogloeaceae</taxon>
        <taxon>Azoarcus</taxon>
    </lineage>
</organism>
<protein>
    <recommendedName>
        <fullName evidence="5">NlpC/P60 domain-containing protein</fullName>
    </recommendedName>
</protein>
<evidence type="ECO:0000313" key="6">
    <source>
        <dbReference type="EMBL" id="NMG04294.1"/>
    </source>
</evidence>
<dbReference type="PANTHER" id="PTHR47053">
    <property type="entry name" value="MUREIN DD-ENDOPEPTIDASE MEPH-RELATED"/>
    <property type="match status" value="1"/>
</dbReference>
<proteinExistence type="inferred from homology"/>
<dbReference type="GO" id="GO:0008234">
    <property type="term" value="F:cysteine-type peptidase activity"/>
    <property type="evidence" value="ECO:0007669"/>
    <property type="project" value="UniProtKB-KW"/>
</dbReference>
<dbReference type="GO" id="GO:0006508">
    <property type="term" value="P:proteolysis"/>
    <property type="evidence" value="ECO:0007669"/>
    <property type="project" value="UniProtKB-KW"/>
</dbReference>
<sequence>MRIPVFFNTRKQAYSHVGLYVGDGQFLHAPSSGGQVRLEDMNGRYWVARYNGARRLIDNESNS</sequence>
<reference evidence="6" key="1">
    <citation type="submission" date="2019-12" db="EMBL/GenBank/DDBJ databases">
        <title>Comparative genomics gives insights into the taxonomy of the Azoarcus-Aromatoleum group and reveals separate origins of nif in the plant-associated Azoarcus and non-plant-associated Aromatoleum sub-groups.</title>
        <authorList>
            <person name="Lafos M."/>
            <person name="Maluk M."/>
            <person name="Batista M."/>
            <person name="Junghare M."/>
            <person name="Carmona M."/>
            <person name="Faoro H."/>
            <person name="Cruz L.M."/>
            <person name="Battistoni F."/>
            <person name="De Souza E."/>
            <person name="Pedrosa F."/>
            <person name="Chen W.-M."/>
            <person name="Poole P.S."/>
            <person name="Dixon R.A."/>
            <person name="James E.K."/>
        </authorList>
    </citation>
    <scope>NUCLEOTIDE SEQUENCE</scope>
    <source>
        <strain evidence="6">NSC3</strain>
    </source>
</reference>
<dbReference type="AlphaFoldDB" id="A0A972F8S7"/>
<dbReference type="InterPro" id="IPR051202">
    <property type="entry name" value="Peptidase_C40"/>
</dbReference>
<evidence type="ECO:0000256" key="4">
    <source>
        <dbReference type="ARBA" id="ARBA00022807"/>
    </source>
</evidence>
<feature type="domain" description="NlpC/P60" evidence="5">
    <location>
        <begin position="1"/>
        <end position="57"/>
    </location>
</feature>
<dbReference type="InterPro" id="IPR000064">
    <property type="entry name" value="NLP_P60_dom"/>
</dbReference>
<keyword evidence="2" id="KW-0645">Protease</keyword>
<evidence type="ECO:0000259" key="5">
    <source>
        <dbReference type="PROSITE" id="PS51935"/>
    </source>
</evidence>
<keyword evidence="4" id="KW-0788">Thiol protease</keyword>
<gene>
    <name evidence="6" type="ORF">GPA21_15155</name>
</gene>
<evidence type="ECO:0000256" key="1">
    <source>
        <dbReference type="ARBA" id="ARBA00007074"/>
    </source>
</evidence>
<dbReference type="PROSITE" id="PS51935">
    <property type="entry name" value="NLPC_P60"/>
    <property type="match status" value="1"/>
</dbReference>
<comment type="similarity">
    <text evidence="1">Belongs to the peptidase C40 family.</text>
</comment>
<dbReference type="SUPFAM" id="SSF54001">
    <property type="entry name" value="Cysteine proteinases"/>
    <property type="match status" value="1"/>
</dbReference>
<evidence type="ECO:0000313" key="7">
    <source>
        <dbReference type="Proteomes" id="UP000599523"/>
    </source>
</evidence>
<dbReference type="Proteomes" id="UP000599523">
    <property type="component" value="Unassembled WGS sequence"/>
</dbReference>
<evidence type="ECO:0000256" key="3">
    <source>
        <dbReference type="ARBA" id="ARBA00022801"/>
    </source>
</evidence>